<evidence type="ECO:0000313" key="3">
    <source>
        <dbReference type="Proteomes" id="UP000192903"/>
    </source>
</evidence>
<reference evidence="3" key="1">
    <citation type="submission" date="2017-04" db="EMBL/GenBank/DDBJ databases">
        <authorList>
            <person name="Varghese N."/>
            <person name="Submissions S."/>
        </authorList>
    </citation>
    <scope>NUCLEOTIDE SEQUENCE [LARGE SCALE GENOMIC DNA]</scope>
    <source>
        <strain evidence="3">B4P</strain>
    </source>
</reference>
<keyword evidence="1" id="KW-0732">Signal</keyword>
<gene>
    <name evidence="2" type="ORF">SAMN02982989_4668</name>
</gene>
<name>A0A1X7CW47_9HYPH</name>
<feature type="signal peptide" evidence="1">
    <location>
        <begin position="1"/>
        <end position="21"/>
    </location>
</feature>
<dbReference type="OrthoDB" id="8279531at2"/>
<evidence type="ECO:0000313" key="2">
    <source>
        <dbReference type="EMBL" id="SMF04165.1"/>
    </source>
</evidence>
<sequence>MKTIIAMTGLAIMLAGCNVYTGSFNTGPGLEPIPGSITYGGQPRTRLTRAPVGSVVPHQFRNQLGQRVDETYIIQPDRSLKLVDRRVCRSPFCDE</sequence>
<proteinExistence type="predicted"/>
<feature type="chain" id="PRO_5010870646" evidence="1">
    <location>
        <begin position="22"/>
        <end position="95"/>
    </location>
</feature>
<dbReference type="STRING" id="464029.SAMN02982989_4668"/>
<organism evidence="2 3">
    <name type="scientific">Xaviernesmea oryzae</name>
    <dbReference type="NCBI Taxonomy" id="464029"/>
    <lineage>
        <taxon>Bacteria</taxon>
        <taxon>Pseudomonadati</taxon>
        <taxon>Pseudomonadota</taxon>
        <taxon>Alphaproteobacteria</taxon>
        <taxon>Hyphomicrobiales</taxon>
        <taxon>Rhizobiaceae</taxon>
        <taxon>Rhizobium/Agrobacterium group</taxon>
        <taxon>Xaviernesmea</taxon>
    </lineage>
</organism>
<dbReference type="RefSeq" id="WP_085420092.1">
    <property type="nucleotide sequence ID" value="NZ_FXAF01000002.1"/>
</dbReference>
<dbReference type="AlphaFoldDB" id="A0A1X7CW47"/>
<dbReference type="PROSITE" id="PS51257">
    <property type="entry name" value="PROKAR_LIPOPROTEIN"/>
    <property type="match status" value="1"/>
</dbReference>
<keyword evidence="3" id="KW-1185">Reference proteome</keyword>
<dbReference type="EMBL" id="FXAF01000002">
    <property type="protein sequence ID" value="SMF04165.1"/>
    <property type="molecule type" value="Genomic_DNA"/>
</dbReference>
<protein>
    <submittedName>
        <fullName evidence="2">Uncharacterized protein</fullName>
    </submittedName>
</protein>
<accession>A0A1X7CW47</accession>
<evidence type="ECO:0000256" key="1">
    <source>
        <dbReference type="SAM" id="SignalP"/>
    </source>
</evidence>
<dbReference type="Proteomes" id="UP000192903">
    <property type="component" value="Unassembled WGS sequence"/>
</dbReference>